<evidence type="ECO:0000256" key="9">
    <source>
        <dbReference type="ARBA" id="ARBA00023160"/>
    </source>
</evidence>
<evidence type="ECO:0000256" key="2">
    <source>
        <dbReference type="ARBA" id="ARBA00022516"/>
    </source>
</evidence>
<evidence type="ECO:0000256" key="3">
    <source>
        <dbReference type="ARBA" id="ARBA00022679"/>
    </source>
</evidence>
<keyword evidence="7 10" id="KW-0443">Lipid metabolism</keyword>
<dbReference type="GeneID" id="106816958"/>
<dbReference type="InterPro" id="IPR002076">
    <property type="entry name" value="ELO_fam"/>
</dbReference>
<evidence type="ECO:0000256" key="1">
    <source>
        <dbReference type="ARBA" id="ARBA00004141"/>
    </source>
</evidence>
<feature type="transmembrane region" description="Helical" evidence="10">
    <location>
        <begin position="178"/>
        <end position="196"/>
    </location>
</feature>
<keyword evidence="3 10" id="KW-0808">Transferase</keyword>
<feature type="transmembrane region" description="Helical" evidence="10">
    <location>
        <begin position="208"/>
        <end position="228"/>
    </location>
</feature>
<evidence type="ECO:0000256" key="7">
    <source>
        <dbReference type="ARBA" id="ARBA00023098"/>
    </source>
</evidence>
<dbReference type="Proteomes" id="UP000695022">
    <property type="component" value="Unplaced"/>
</dbReference>
<reference evidence="12" key="1">
    <citation type="submission" date="2025-08" db="UniProtKB">
        <authorList>
            <consortium name="RefSeq"/>
        </authorList>
    </citation>
    <scope>IDENTIFICATION</scope>
</reference>
<sequence>MAINPHHFAELDKLYQTREGILVPRMAWEDRWNVTEATLWMRGHWHYSVYASIVYVVAIFALQDWMKNRPKLELRLPLVFWSSALALFSIVGGLRQFPDFRYTVTSFGIDFSLCRLRTGMDGDAGLWGFLFAISKLLELGDTFFVVLKKRPLTFLHWYHHVTVFVYCWYCFAFHSASIRWFCFMNYLVHAVMYVYYAAKAARVRVPGGVSRCITALQISQMFVGIAIIVRATQLHVRGYECDYDEAGYTAGALMYFSYTCLFVKFFYDAYMTPKRKPVVGVAAEKKTE</sequence>
<comment type="similarity">
    <text evidence="10">Belongs to the ELO family.</text>
</comment>
<accession>A0ABM1EY24</accession>
<dbReference type="EC" id="2.3.1.199" evidence="10"/>
<feature type="transmembrane region" description="Helical" evidence="10">
    <location>
        <begin position="248"/>
        <end position="267"/>
    </location>
</feature>
<evidence type="ECO:0000313" key="12">
    <source>
        <dbReference type="RefSeq" id="XP_014677095.1"/>
    </source>
</evidence>
<comment type="subcellular location">
    <subcellularLocation>
        <location evidence="1">Membrane</location>
        <topology evidence="1">Multi-pass membrane protein</topology>
    </subcellularLocation>
</comment>
<gene>
    <name evidence="12" type="primary">LOC106816958</name>
</gene>
<dbReference type="PANTHER" id="PTHR11157:SF17">
    <property type="entry name" value="ELONGATION OF VERY LONG CHAIN FATTY ACIDS PROTEIN 6"/>
    <property type="match status" value="1"/>
</dbReference>
<name>A0ABM1EY24_PRICU</name>
<organism evidence="11 12">
    <name type="scientific">Priapulus caudatus</name>
    <name type="common">Priapulid worm</name>
    <dbReference type="NCBI Taxonomy" id="37621"/>
    <lineage>
        <taxon>Eukaryota</taxon>
        <taxon>Metazoa</taxon>
        <taxon>Ecdysozoa</taxon>
        <taxon>Scalidophora</taxon>
        <taxon>Priapulida</taxon>
        <taxon>Priapulimorpha</taxon>
        <taxon>Priapulimorphida</taxon>
        <taxon>Priapulidae</taxon>
        <taxon>Priapulus</taxon>
    </lineage>
</organism>
<keyword evidence="9 10" id="KW-0275">Fatty acid biosynthesis</keyword>
<feature type="transmembrane region" description="Helical" evidence="10">
    <location>
        <begin position="126"/>
        <end position="147"/>
    </location>
</feature>
<dbReference type="Pfam" id="PF01151">
    <property type="entry name" value="ELO"/>
    <property type="match status" value="1"/>
</dbReference>
<keyword evidence="6 10" id="KW-1133">Transmembrane helix</keyword>
<evidence type="ECO:0000256" key="10">
    <source>
        <dbReference type="RuleBase" id="RU361115"/>
    </source>
</evidence>
<dbReference type="RefSeq" id="XP_014677095.1">
    <property type="nucleotide sequence ID" value="XM_014821609.1"/>
</dbReference>
<dbReference type="PANTHER" id="PTHR11157">
    <property type="entry name" value="FATTY ACID ACYL TRANSFERASE-RELATED"/>
    <property type="match status" value="1"/>
</dbReference>
<keyword evidence="8 10" id="KW-0472">Membrane</keyword>
<feature type="transmembrane region" description="Helical" evidence="10">
    <location>
        <begin position="154"/>
        <end position="172"/>
    </location>
</feature>
<protein>
    <recommendedName>
        <fullName evidence="10">Elongation of very long chain fatty acids protein</fullName>
        <ecNumber evidence="10">2.3.1.199</ecNumber>
    </recommendedName>
    <alternativeName>
        <fullName evidence="10">Very-long-chain 3-oxoacyl-CoA synthase</fullName>
    </alternativeName>
</protein>
<dbReference type="InterPro" id="IPR030457">
    <property type="entry name" value="ELO_CS"/>
</dbReference>
<feature type="transmembrane region" description="Helical" evidence="10">
    <location>
        <begin position="45"/>
        <end position="62"/>
    </location>
</feature>
<dbReference type="PROSITE" id="PS01188">
    <property type="entry name" value="ELO"/>
    <property type="match status" value="1"/>
</dbReference>
<evidence type="ECO:0000313" key="11">
    <source>
        <dbReference type="Proteomes" id="UP000695022"/>
    </source>
</evidence>
<evidence type="ECO:0000256" key="4">
    <source>
        <dbReference type="ARBA" id="ARBA00022692"/>
    </source>
</evidence>
<evidence type="ECO:0000256" key="5">
    <source>
        <dbReference type="ARBA" id="ARBA00022832"/>
    </source>
</evidence>
<keyword evidence="4 10" id="KW-0812">Transmembrane</keyword>
<keyword evidence="11" id="KW-1185">Reference proteome</keyword>
<keyword evidence="2 10" id="KW-0444">Lipid biosynthesis</keyword>
<evidence type="ECO:0000256" key="6">
    <source>
        <dbReference type="ARBA" id="ARBA00022989"/>
    </source>
</evidence>
<comment type="catalytic activity">
    <reaction evidence="10">
        <text>a very-long-chain acyl-CoA + malonyl-CoA + H(+) = a very-long-chain 3-oxoacyl-CoA + CO2 + CoA</text>
        <dbReference type="Rhea" id="RHEA:32727"/>
        <dbReference type="ChEBI" id="CHEBI:15378"/>
        <dbReference type="ChEBI" id="CHEBI:16526"/>
        <dbReference type="ChEBI" id="CHEBI:57287"/>
        <dbReference type="ChEBI" id="CHEBI:57384"/>
        <dbReference type="ChEBI" id="CHEBI:90725"/>
        <dbReference type="ChEBI" id="CHEBI:90736"/>
        <dbReference type="EC" id="2.3.1.199"/>
    </reaction>
</comment>
<feature type="transmembrane region" description="Helical" evidence="10">
    <location>
        <begin position="74"/>
        <end position="94"/>
    </location>
</feature>
<keyword evidence="5 10" id="KW-0276">Fatty acid metabolism</keyword>
<proteinExistence type="inferred from homology"/>
<evidence type="ECO:0000256" key="8">
    <source>
        <dbReference type="ARBA" id="ARBA00023136"/>
    </source>
</evidence>